<dbReference type="Gene3D" id="1.10.287.1120">
    <property type="entry name" value="Bipartite methylase S protein"/>
    <property type="match status" value="1"/>
</dbReference>
<dbReference type="InterPro" id="IPR044946">
    <property type="entry name" value="Restrct_endonuc_typeI_TRD_sf"/>
</dbReference>
<evidence type="ECO:0000313" key="5">
    <source>
        <dbReference type="EMBL" id="OUP51793.1"/>
    </source>
</evidence>
<dbReference type="InterPro" id="IPR052021">
    <property type="entry name" value="Type-I_RS_S_subunit"/>
</dbReference>
<comment type="caution">
    <text evidence="5">The sequence shown here is derived from an EMBL/GenBank/DDBJ whole genome shotgun (WGS) entry which is preliminary data.</text>
</comment>
<accession>A0A1Y4L4S3</accession>
<gene>
    <name evidence="5" type="ORF">B5F17_11740</name>
</gene>
<dbReference type="InterPro" id="IPR000055">
    <property type="entry name" value="Restrct_endonuc_typeI_TRD"/>
</dbReference>
<evidence type="ECO:0000256" key="1">
    <source>
        <dbReference type="ARBA" id="ARBA00010923"/>
    </source>
</evidence>
<dbReference type="GO" id="GO:0003677">
    <property type="term" value="F:DNA binding"/>
    <property type="evidence" value="ECO:0007669"/>
    <property type="project" value="UniProtKB-KW"/>
</dbReference>
<feature type="domain" description="Type I restriction modification DNA specificity" evidence="4">
    <location>
        <begin position="109"/>
        <end position="215"/>
    </location>
</feature>
<feature type="domain" description="Type I restriction modification DNA specificity" evidence="4">
    <location>
        <begin position="350"/>
        <end position="426"/>
    </location>
</feature>
<evidence type="ECO:0000313" key="6">
    <source>
        <dbReference type="Proteomes" id="UP000195897"/>
    </source>
</evidence>
<dbReference type="EMBL" id="NFKK01000017">
    <property type="protein sequence ID" value="OUP51793.1"/>
    <property type="molecule type" value="Genomic_DNA"/>
</dbReference>
<dbReference type="Proteomes" id="UP000195897">
    <property type="component" value="Unassembled WGS sequence"/>
</dbReference>
<proteinExistence type="inferred from homology"/>
<dbReference type="Gene3D" id="3.90.220.20">
    <property type="entry name" value="DNA methylase specificity domains"/>
    <property type="match status" value="2"/>
</dbReference>
<dbReference type="Pfam" id="PF01420">
    <property type="entry name" value="Methylase_S"/>
    <property type="match status" value="2"/>
</dbReference>
<dbReference type="SUPFAM" id="SSF116734">
    <property type="entry name" value="DNA methylase specificity domain"/>
    <property type="match status" value="2"/>
</dbReference>
<keyword evidence="2" id="KW-0680">Restriction system</keyword>
<dbReference type="PANTHER" id="PTHR30408:SF12">
    <property type="entry name" value="TYPE I RESTRICTION ENZYME MJAVIII SPECIFICITY SUBUNIT"/>
    <property type="match status" value="1"/>
</dbReference>
<evidence type="ECO:0000256" key="2">
    <source>
        <dbReference type="ARBA" id="ARBA00022747"/>
    </source>
</evidence>
<protein>
    <recommendedName>
        <fullName evidence="4">Type I restriction modification DNA specificity domain-containing protein</fullName>
    </recommendedName>
</protein>
<organism evidence="5 6">
    <name type="scientific">Butyricicoccus pullicaecorum</name>
    <dbReference type="NCBI Taxonomy" id="501571"/>
    <lineage>
        <taxon>Bacteria</taxon>
        <taxon>Bacillati</taxon>
        <taxon>Bacillota</taxon>
        <taxon>Clostridia</taxon>
        <taxon>Eubacteriales</taxon>
        <taxon>Butyricicoccaceae</taxon>
        <taxon>Butyricicoccus</taxon>
    </lineage>
</organism>
<reference evidence="6" key="1">
    <citation type="submission" date="2017-04" db="EMBL/GenBank/DDBJ databases">
        <title>Function of individual gut microbiota members based on whole genome sequencing of pure cultures obtained from chicken caecum.</title>
        <authorList>
            <person name="Medvecky M."/>
            <person name="Cejkova D."/>
            <person name="Polansky O."/>
            <person name="Karasova D."/>
            <person name="Kubasova T."/>
            <person name="Cizek A."/>
            <person name="Rychlik I."/>
        </authorList>
    </citation>
    <scope>NUCLEOTIDE SEQUENCE [LARGE SCALE GENOMIC DNA]</scope>
    <source>
        <strain evidence="6">An180</strain>
    </source>
</reference>
<comment type="similarity">
    <text evidence="1">Belongs to the type-I restriction system S methylase family.</text>
</comment>
<dbReference type="PANTHER" id="PTHR30408">
    <property type="entry name" value="TYPE-1 RESTRICTION ENZYME ECOKI SPECIFICITY PROTEIN"/>
    <property type="match status" value="1"/>
</dbReference>
<dbReference type="GO" id="GO:0009307">
    <property type="term" value="P:DNA restriction-modification system"/>
    <property type="evidence" value="ECO:0007669"/>
    <property type="project" value="UniProtKB-KW"/>
</dbReference>
<name>A0A1Y4L4S3_9FIRM</name>
<dbReference type="AlphaFoldDB" id="A0A1Y4L4S3"/>
<evidence type="ECO:0000256" key="3">
    <source>
        <dbReference type="ARBA" id="ARBA00023125"/>
    </source>
</evidence>
<keyword evidence="3" id="KW-0238">DNA-binding</keyword>
<evidence type="ECO:0000259" key="4">
    <source>
        <dbReference type="Pfam" id="PF01420"/>
    </source>
</evidence>
<sequence>MFQSLSLPFLGGNMKTETKQRIEQIRHGNVPEGYKKTKAGILPADWDVHMLGDCLSRVERPVEIKPNELYTQIGIRSHGKGLFYKEPVTGAVLGNKSVFWIEPDCFIVNIVFAWEQAIGKTTQSEVGMIGSHRFPMYRPVNDRVDVDYLISYFLTKRGTDILEAASPGGAGRNKTLGQDRFLKSKIILPPIEEQRKIAAILTTQDKVIELKEKRLVEKQRQKKYLMQQLLTGKKRLPGFSGQWEIKGFNQVFTFGATNTFSRECMCEDSTGVKNIHYGDILVRYGEVLKLSEQEIPSLLSDIGAKITTFVDDGDVVIADTAEDLTAGKVVEVQETHGKKVAAGLHTMLCKPIKGCFAPGWLGYYMNSETYHKQLVPYIAGVKVMSISKGNIVKTHILVPPIEEQTAIVKVFSTTDHEIDLLQRDIEQEKQKKKALMQLLLTGIVRVKT</sequence>